<dbReference type="Proteomes" id="UP000717328">
    <property type="component" value="Unassembled WGS sequence"/>
</dbReference>
<comment type="caution">
    <text evidence="1">The sequence shown here is derived from an EMBL/GenBank/DDBJ whole genome shotgun (WGS) entry which is preliminary data.</text>
</comment>
<proteinExistence type="predicted"/>
<organism evidence="1 2">
    <name type="scientific">Sphagnurus paluster</name>
    <dbReference type="NCBI Taxonomy" id="117069"/>
    <lineage>
        <taxon>Eukaryota</taxon>
        <taxon>Fungi</taxon>
        <taxon>Dikarya</taxon>
        <taxon>Basidiomycota</taxon>
        <taxon>Agaricomycotina</taxon>
        <taxon>Agaricomycetes</taxon>
        <taxon>Agaricomycetidae</taxon>
        <taxon>Agaricales</taxon>
        <taxon>Tricholomatineae</taxon>
        <taxon>Lyophyllaceae</taxon>
        <taxon>Sphagnurus</taxon>
    </lineage>
</organism>
<protein>
    <submittedName>
        <fullName evidence="1">Uncharacterized protein</fullName>
    </submittedName>
</protein>
<dbReference type="OrthoDB" id="3270336at2759"/>
<dbReference type="AlphaFoldDB" id="A0A9P7GNT1"/>
<dbReference type="EMBL" id="JABCKI010000384">
    <property type="protein sequence ID" value="KAG5650695.1"/>
    <property type="molecule type" value="Genomic_DNA"/>
</dbReference>
<evidence type="ECO:0000313" key="1">
    <source>
        <dbReference type="EMBL" id="KAG5650695.1"/>
    </source>
</evidence>
<reference evidence="1" key="2">
    <citation type="submission" date="2021-10" db="EMBL/GenBank/DDBJ databases">
        <title>Phylogenomics reveals ancestral predisposition of the termite-cultivated fungus Termitomyces towards a domesticated lifestyle.</title>
        <authorList>
            <person name="Auxier B."/>
            <person name="Grum-Grzhimaylo A."/>
            <person name="Cardenas M.E."/>
            <person name="Lodge J.D."/>
            <person name="Laessoe T."/>
            <person name="Pedersen O."/>
            <person name="Smith M.E."/>
            <person name="Kuyper T.W."/>
            <person name="Franco-Molano E.A."/>
            <person name="Baroni T.J."/>
            <person name="Aanen D.K."/>
        </authorList>
    </citation>
    <scope>NUCLEOTIDE SEQUENCE</scope>
    <source>
        <strain evidence="1">D49</strain>
    </source>
</reference>
<accession>A0A9P7GNT1</accession>
<keyword evidence="2" id="KW-1185">Reference proteome</keyword>
<evidence type="ECO:0000313" key="2">
    <source>
        <dbReference type="Proteomes" id="UP000717328"/>
    </source>
</evidence>
<reference evidence="1" key="1">
    <citation type="submission" date="2021-02" db="EMBL/GenBank/DDBJ databases">
        <authorList>
            <person name="Nieuwenhuis M."/>
            <person name="Van De Peppel L.J.J."/>
        </authorList>
    </citation>
    <scope>NUCLEOTIDE SEQUENCE</scope>
    <source>
        <strain evidence="1">D49</strain>
    </source>
</reference>
<name>A0A9P7GNT1_9AGAR</name>
<gene>
    <name evidence="1" type="ORF">H0H81_011330</name>
</gene>
<sequence>MLGRTIYWQPQVAIDLGLLLQKLGILSSLAQNLRGWNPIPGTMLVVCDPASGEMYVDDDLTAVELNLLSGTYECPTGQGNQVSYLSWFPMTSTFEAGGEDYGRWNIYREEGYNRHTEEINNPARAESSRGPLNAQKWCDLMRGMKEMRQVMDNMERWSTEFIKNHLVK</sequence>